<dbReference type="EMBL" id="JAAFGS010000013">
    <property type="protein sequence ID" value="NGZ77991.1"/>
    <property type="molecule type" value="Genomic_DNA"/>
</dbReference>
<proteinExistence type="predicted"/>
<protein>
    <recommendedName>
        <fullName evidence="4">Lipoprotein</fullName>
    </recommendedName>
</protein>
<gene>
    <name evidence="2" type="ORF">GYN08_22110</name>
</gene>
<accession>A0ABX0FAM0</accession>
<feature type="signal peptide" evidence="1">
    <location>
        <begin position="1"/>
        <end position="18"/>
    </location>
</feature>
<evidence type="ECO:0000256" key="1">
    <source>
        <dbReference type="SAM" id="SignalP"/>
    </source>
</evidence>
<name>A0ABX0FAM0_9BACL</name>
<keyword evidence="3" id="KW-1185">Reference proteome</keyword>
<comment type="caution">
    <text evidence="2">The sequence shown here is derived from an EMBL/GenBank/DDBJ whole genome shotgun (WGS) entry which is preliminary data.</text>
</comment>
<evidence type="ECO:0000313" key="2">
    <source>
        <dbReference type="EMBL" id="NGZ77991.1"/>
    </source>
</evidence>
<reference evidence="2 3" key="1">
    <citation type="submission" date="2020-01" db="EMBL/GenBank/DDBJ databases">
        <title>Polyphasic characterisation and genomic insights into a novel alkali tolerant bacterium VR-M41.</title>
        <authorList>
            <person name="Vemuluri V.R."/>
        </authorList>
    </citation>
    <scope>NUCLEOTIDE SEQUENCE [LARGE SCALE GENOMIC DNA]</scope>
    <source>
        <strain evidence="2 3">VR-M41</strain>
    </source>
</reference>
<dbReference type="PROSITE" id="PS51257">
    <property type="entry name" value="PROKAR_LIPOPROTEIN"/>
    <property type="match status" value="1"/>
</dbReference>
<dbReference type="RefSeq" id="WP_166279475.1">
    <property type="nucleotide sequence ID" value="NZ_JAAFGS010000013.1"/>
</dbReference>
<evidence type="ECO:0000313" key="3">
    <source>
        <dbReference type="Proteomes" id="UP000800303"/>
    </source>
</evidence>
<sequence length="171" mass="18719">MKLRLFPLLALLSLLLSACSSDDIPDSVTEDEGQVTAIKRIPDSDFELRLVVDRLEEGDKAFTAEAGLRYVGDQPEVTIVHGDPLFIGSLMIDDKRVGGPAGINTVAISTPMKADEWLTEKIDLPASKTQIKQFYEKDGNITLYAGFSADDYEDGRGTDATLTLKAEEIPR</sequence>
<dbReference type="Proteomes" id="UP000800303">
    <property type="component" value="Unassembled WGS sequence"/>
</dbReference>
<keyword evidence="1" id="KW-0732">Signal</keyword>
<organism evidence="2 3">
    <name type="scientific">Saccharibacillus alkalitolerans</name>
    <dbReference type="NCBI Taxonomy" id="2705290"/>
    <lineage>
        <taxon>Bacteria</taxon>
        <taxon>Bacillati</taxon>
        <taxon>Bacillota</taxon>
        <taxon>Bacilli</taxon>
        <taxon>Bacillales</taxon>
        <taxon>Paenibacillaceae</taxon>
        <taxon>Saccharibacillus</taxon>
    </lineage>
</organism>
<evidence type="ECO:0008006" key="4">
    <source>
        <dbReference type="Google" id="ProtNLM"/>
    </source>
</evidence>
<feature type="chain" id="PRO_5047032654" description="Lipoprotein" evidence="1">
    <location>
        <begin position="19"/>
        <end position="171"/>
    </location>
</feature>